<accession>A0A238TEV5</accession>
<evidence type="ECO:0000256" key="1">
    <source>
        <dbReference type="SAM" id="SignalP"/>
    </source>
</evidence>
<keyword evidence="1" id="KW-0732">Signal</keyword>
<dbReference type="RefSeq" id="WP_095062871.1">
    <property type="nucleotide sequence ID" value="NZ_CP123447.1"/>
</dbReference>
<evidence type="ECO:0000313" key="4">
    <source>
        <dbReference type="Proteomes" id="UP000215450"/>
    </source>
</evidence>
<dbReference type="EMBL" id="FXUV01000030">
    <property type="protein sequence ID" value="SMQ12753.1"/>
    <property type="molecule type" value="Genomic_DNA"/>
</dbReference>
<dbReference type="OrthoDB" id="8595550at2"/>
<dbReference type="PROSITE" id="PS51257">
    <property type="entry name" value="PROKAR_LIPOPROTEIN"/>
    <property type="match status" value="1"/>
</dbReference>
<dbReference type="STRING" id="1522312.GCA_900177895_00251"/>
<gene>
    <name evidence="2" type="ORF">KEBURONENSIS_00329</name>
    <name evidence="3" type="ORF">KEBURONENSIS_00629</name>
</gene>
<proteinExistence type="predicted"/>
<evidence type="ECO:0000313" key="2">
    <source>
        <dbReference type="EMBL" id="SMQ12753.1"/>
    </source>
</evidence>
<dbReference type="EMBL" id="FXUV02000087">
    <property type="protein sequence ID" value="SNB84416.1"/>
    <property type="molecule type" value="Genomic_DNA"/>
</dbReference>
<keyword evidence="4" id="KW-1185">Reference proteome</keyword>
<sequence length="163" mass="18085">MKKRHLSASILAAFVLSACSLGDTGTEVTQIFTSSTSGTVQATKKYSLAASHWSDVAKLRAKANELGTQVGSGKITKVQAAKLLDRYRVSLVGHNTVDDSVYQVYLKAAVDSQRGEINQEQSRAYIENAVRGWQQRWKNMEDKPRNPAFTNFLLEHLGMQPLR</sequence>
<dbReference type="AlphaFoldDB" id="A0A238TEV5"/>
<feature type="signal peptide" evidence="1">
    <location>
        <begin position="1"/>
        <end position="18"/>
    </location>
</feature>
<protein>
    <recommendedName>
        <fullName evidence="5">Prokaryotic membrane lipolipid attachment site family protein</fullName>
    </recommendedName>
</protein>
<evidence type="ECO:0008006" key="5">
    <source>
        <dbReference type="Google" id="ProtNLM"/>
    </source>
</evidence>
<organism evidence="3 4">
    <name type="scientific">Kingella negevensis</name>
    <dbReference type="NCBI Taxonomy" id="1522312"/>
    <lineage>
        <taxon>Bacteria</taxon>
        <taxon>Pseudomonadati</taxon>
        <taxon>Pseudomonadota</taxon>
        <taxon>Betaproteobacteria</taxon>
        <taxon>Neisseriales</taxon>
        <taxon>Neisseriaceae</taxon>
        <taxon>Kingella</taxon>
    </lineage>
</organism>
<dbReference type="Proteomes" id="UP000215450">
    <property type="component" value="Unassembled WGS sequence"/>
</dbReference>
<reference evidence="3 4" key="2">
    <citation type="submission" date="2017-06" db="EMBL/GenBank/DDBJ databases">
        <authorList>
            <person name="Kim H.J."/>
            <person name="Triplett B.A."/>
        </authorList>
    </citation>
    <scope>NUCLEOTIDE SEQUENCE [LARGE SCALE GENOMIC DNA]</scope>
    <source>
        <strain evidence="3">Kingella_eburonensis</strain>
    </source>
</reference>
<reference evidence="2" key="1">
    <citation type="submission" date="2017-05" db="EMBL/GenBank/DDBJ databases">
        <authorList>
            <person name="Song R."/>
            <person name="Chenine A.L."/>
            <person name="Ruprecht R.M."/>
        </authorList>
    </citation>
    <scope>NUCLEOTIDE SEQUENCE</scope>
    <source>
        <strain evidence="2">Kingella_eburonensis</strain>
    </source>
</reference>
<evidence type="ECO:0000313" key="3">
    <source>
        <dbReference type="EMBL" id="SNB84416.1"/>
    </source>
</evidence>
<name>A0A238TEV5_9NEIS</name>
<feature type="chain" id="PRO_5015075309" description="Prokaryotic membrane lipolipid attachment site family protein" evidence="1">
    <location>
        <begin position="19"/>
        <end position="163"/>
    </location>
</feature>